<keyword evidence="5" id="KW-1185">Reference proteome</keyword>
<dbReference type="Gene3D" id="3.30.70.330">
    <property type="match status" value="1"/>
</dbReference>
<accession>A0ABT0C6S2</accession>
<evidence type="ECO:0000313" key="5">
    <source>
        <dbReference type="Proteomes" id="UP000830835"/>
    </source>
</evidence>
<protein>
    <submittedName>
        <fullName evidence="4">RNA-binding protein</fullName>
    </submittedName>
</protein>
<dbReference type="PROSITE" id="PS50102">
    <property type="entry name" value="RRM"/>
    <property type="match status" value="1"/>
</dbReference>
<evidence type="ECO:0000313" key="4">
    <source>
        <dbReference type="EMBL" id="MCJ2541471.1"/>
    </source>
</evidence>
<organism evidence="4 5">
    <name type="scientific">Thermostichus vulcanus str. 'Rupite'</name>
    <dbReference type="NCBI Taxonomy" id="2813851"/>
    <lineage>
        <taxon>Bacteria</taxon>
        <taxon>Bacillati</taxon>
        <taxon>Cyanobacteriota</taxon>
        <taxon>Cyanophyceae</taxon>
        <taxon>Thermostichales</taxon>
        <taxon>Thermostichaceae</taxon>
        <taxon>Thermostichus</taxon>
    </lineage>
</organism>
<feature type="domain" description="RRM" evidence="3">
    <location>
        <begin position="3"/>
        <end position="81"/>
    </location>
</feature>
<dbReference type="Pfam" id="PF00076">
    <property type="entry name" value="RRM_1"/>
    <property type="match status" value="1"/>
</dbReference>
<name>A0ABT0C6S2_THEVL</name>
<keyword evidence="1" id="KW-0694">RNA-binding</keyword>
<feature type="compositionally biased region" description="Basic and acidic residues" evidence="2">
    <location>
        <begin position="97"/>
        <end position="108"/>
    </location>
</feature>
<dbReference type="SUPFAM" id="SSF54928">
    <property type="entry name" value="RNA-binding domain, RBD"/>
    <property type="match status" value="1"/>
</dbReference>
<evidence type="ECO:0000256" key="1">
    <source>
        <dbReference type="ARBA" id="ARBA00022884"/>
    </source>
</evidence>
<dbReference type="SMART" id="SM00360">
    <property type="entry name" value="RRM"/>
    <property type="match status" value="1"/>
</dbReference>
<comment type="caution">
    <text evidence="4">The sequence shown here is derived from an EMBL/GenBank/DDBJ whole genome shotgun (WGS) entry which is preliminary data.</text>
</comment>
<feature type="region of interest" description="Disordered" evidence="2">
    <location>
        <begin position="79"/>
        <end position="144"/>
    </location>
</feature>
<dbReference type="InterPro" id="IPR050502">
    <property type="entry name" value="Euk_RNA-bind_prot"/>
</dbReference>
<reference evidence="4" key="1">
    <citation type="submission" date="2021-02" db="EMBL/GenBank/DDBJ databases">
        <title>The CRISPR/cas machinery reduction and long-range gene transfer in the hot spring cyanobacterium Synechococcus.</title>
        <authorList>
            <person name="Dvorak P."/>
            <person name="Jahodarova E."/>
            <person name="Hasler P."/>
            <person name="Poulickova A."/>
        </authorList>
    </citation>
    <scope>NUCLEOTIDE SEQUENCE</scope>
    <source>
        <strain evidence="4">Rupite</strain>
    </source>
</reference>
<evidence type="ECO:0000256" key="2">
    <source>
        <dbReference type="SAM" id="MobiDB-lite"/>
    </source>
</evidence>
<dbReference type="InterPro" id="IPR000504">
    <property type="entry name" value="RRM_dom"/>
</dbReference>
<dbReference type="InterPro" id="IPR035979">
    <property type="entry name" value="RBD_domain_sf"/>
</dbReference>
<evidence type="ECO:0000259" key="3">
    <source>
        <dbReference type="PROSITE" id="PS50102"/>
    </source>
</evidence>
<proteinExistence type="predicted"/>
<dbReference type="InterPro" id="IPR012677">
    <property type="entry name" value="Nucleotide-bd_a/b_plait_sf"/>
</dbReference>
<dbReference type="PANTHER" id="PTHR48025">
    <property type="entry name" value="OS02G0815200 PROTEIN"/>
    <property type="match status" value="1"/>
</dbReference>
<sequence>MSVRLYVGNLPEEVDRQALEELFTSAGEVISTKVIRDRKTGKCRGFGFVTVNTQEQAEQYIEKFNGHSFGDANLRIEIAQPRDKGEETDSSAASAAHEAKESGEKSGESRAPSKKQRNRGGKGGSGASATAEVGSASGPDPRWASQLQRIKEQLLQATNS</sequence>
<dbReference type="PANTHER" id="PTHR48025:SF1">
    <property type="entry name" value="RRM DOMAIN-CONTAINING PROTEIN"/>
    <property type="match status" value="1"/>
</dbReference>
<dbReference type="EMBL" id="JAFIRA010000001">
    <property type="protein sequence ID" value="MCJ2541471.1"/>
    <property type="molecule type" value="Genomic_DNA"/>
</dbReference>
<dbReference type="RefSeq" id="WP_244348465.1">
    <property type="nucleotide sequence ID" value="NZ_JAFIRA010000001.1"/>
</dbReference>
<dbReference type="Proteomes" id="UP000830835">
    <property type="component" value="Unassembled WGS sequence"/>
</dbReference>
<gene>
    <name evidence="4" type="ORF">JX360_00885</name>
</gene>